<gene>
    <name evidence="2" type="ORF">AHIS1636_05810</name>
</gene>
<dbReference type="InterPro" id="IPR035930">
    <property type="entry name" value="FomD-like_sf"/>
</dbReference>
<dbReference type="Gene3D" id="2.40.380.10">
    <property type="entry name" value="FomD-like"/>
    <property type="match status" value="1"/>
</dbReference>
<comment type="caution">
    <text evidence="2">The sequence shown here is derived from an EMBL/GenBank/DDBJ whole genome shotgun (WGS) entry which is preliminary data.</text>
</comment>
<protein>
    <recommendedName>
        <fullName evidence="1">DUF402 domain-containing protein</fullName>
    </recommendedName>
</protein>
<evidence type="ECO:0000259" key="1">
    <source>
        <dbReference type="Pfam" id="PF04167"/>
    </source>
</evidence>
<dbReference type="Proteomes" id="UP001209654">
    <property type="component" value="Unassembled WGS sequence"/>
</dbReference>
<dbReference type="RefSeq" id="WP_264794313.1">
    <property type="nucleotide sequence ID" value="NZ_BRVS01000002.1"/>
</dbReference>
<reference evidence="2 3" key="1">
    <citation type="journal article" date="2023" name="Int. J. Syst. Evol. Microbiol.">
        <title>Arthrobacter mangrovi sp. nov., an actinobacterium isolated from the rhizosphere of a mangrove.</title>
        <authorList>
            <person name="Hamada M."/>
            <person name="Saitou S."/>
            <person name="Enomoto N."/>
            <person name="Nanri K."/>
            <person name="Hidaka K."/>
            <person name="Miura T."/>
            <person name="Tamura T."/>
        </authorList>
    </citation>
    <scope>NUCLEOTIDE SEQUENCE [LARGE SCALE GENOMIC DNA]</scope>
    <source>
        <strain evidence="2 3">NBRC 112813</strain>
    </source>
</reference>
<dbReference type="Pfam" id="PF04167">
    <property type="entry name" value="DUF402"/>
    <property type="match status" value="1"/>
</dbReference>
<name>A0ABQ5MQ78_9MICC</name>
<evidence type="ECO:0000313" key="2">
    <source>
        <dbReference type="EMBL" id="GLB66142.1"/>
    </source>
</evidence>
<evidence type="ECO:0000313" key="3">
    <source>
        <dbReference type="Proteomes" id="UP001209654"/>
    </source>
</evidence>
<proteinExistence type="predicted"/>
<keyword evidence="3" id="KW-1185">Reference proteome</keyword>
<dbReference type="InterPro" id="IPR007295">
    <property type="entry name" value="DUF402"/>
</dbReference>
<organism evidence="2 3">
    <name type="scientific">Arthrobacter mangrovi</name>
    <dbReference type="NCBI Taxonomy" id="2966350"/>
    <lineage>
        <taxon>Bacteria</taxon>
        <taxon>Bacillati</taxon>
        <taxon>Actinomycetota</taxon>
        <taxon>Actinomycetes</taxon>
        <taxon>Micrococcales</taxon>
        <taxon>Micrococcaceae</taxon>
        <taxon>Arthrobacter</taxon>
    </lineage>
</organism>
<dbReference type="EMBL" id="BRVS01000002">
    <property type="protein sequence ID" value="GLB66142.1"/>
    <property type="molecule type" value="Genomic_DNA"/>
</dbReference>
<accession>A0ABQ5MQ78</accession>
<sequence>MREPDSIDRGQLVVLRNRKWDGTPHWVVPGEYLGRDGFGHWIWQPEGSFVSKPGYGFYAASDALVMVPHSGNHVVTFFDELHPKDVEIYVDIATDISWGELHAGRGFEVTLVDMDLDVIRTFNGPGTWIDDEDEFTAHQASMSYPGPVIEAMRAEADRIYAAVRDRAAPFDGTAAYWFRKARA</sequence>
<feature type="domain" description="DUF402" evidence="1">
    <location>
        <begin position="53"/>
        <end position="166"/>
    </location>
</feature>
<dbReference type="SUPFAM" id="SSF159234">
    <property type="entry name" value="FomD-like"/>
    <property type="match status" value="1"/>
</dbReference>